<dbReference type="RefSeq" id="WP_090886025.1">
    <property type="nucleotide sequence ID" value="NZ_FOGG01000020.1"/>
</dbReference>
<organism evidence="1 2">
    <name type="scientific">Pedobacter rhizosphaerae</name>
    <dbReference type="NCBI Taxonomy" id="390241"/>
    <lineage>
        <taxon>Bacteria</taxon>
        <taxon>Pseudomonadati</taxon>
        <taxon>Bacteroidota</taxon>
        <taxon>Sphingobacteriia</taxon>
        <taxon>Sphingobacteriales</taxon>
        <taxon>Sphingobacteriaceae</taxon>
        <taxon>Pedobacter</taxon>
    </lineage>
</organism>
<evidence type="ECO:0000313" key="1">
    <source>
        <dbReference type="EMBL" id="SER91055.1"/>
    </source>
</evidence>
<name>A0A1H9T1E5_9SPHI</name>
<dbReference type="OrthoDB" id="9799921at2"/>
<dbReference type="STRING" id="390241.SAMN04488023_12048"/>
<evidence type="ECO:0000313" key="2">
    <source>
        <dbReference type="Proteomes" id="UP000199572"/>
    </source>
</evidence>
<dbReference type="EMBL" id="FOGG01000020">
    <property type="protein sequence ID" value="SER91055.1"/>
    <property type="molecule type" value="Genomic_DNA"/>
</dbReference>
<dbReference type="Proteomes" id="UP000199572">
    <property type="component" value="Unassembled WGS sequence"/>
</dbReference>
<sequence>MMVNFCKKHKTGFTDLIISVKDADLEQIDHRIKIWSVKDLETFKDIKWNTTQIKNFLKCKKPEQVFFTLLSGNRKSIFSKEIRDIEQQARQLGINHKRFHYLPEQGWEMASLGCIN</sequence>
<accession>A0A1H9T1E5</accession>
<proteinExistence type="predicted"/>
<dbReference type="AlphaFoldDB" id="A0A1H9T1E5"/>
<reference evidence="2" key="1">
    <citation type="submission" date="2016-10" db="EMBL/GenBank/DDBJ databases">
        <authorList>
            <person name="Varghese N."/>
            <person name="Submissions S."/>
        </authorList>
    </citation>
    <scope>NUCLEOTIDE SEQUENCE [LARGE SCALE GENOMIC DNA]</scope>
    <source>
        <strain evidence="2">DSM 18610</strain>
    </source>
</reference>
<protein>
    <submittedName>
        <fullName evidence="1">Uncharacterized protein</fullName>
    </submittedName>
</protein>
<keyword evidence="2" id="KW-1185">Reference proteome</keyword>
<gene>
    <name evidence="1" type="ORF">SAMN04488023_12048</name>
</gene>